<dbReference type="AlphaFoldDB" id="A0A4S2PYI2"/>
<evidence type="ECO:0000313" key="3">
    <source>
        <dbReference type="Proteomes" id="UP000306758"/>
    </source>
</evidence>
<accession>A0A4S2PYI2</accession>
<evidence type="ECO:0000313" key="1">
    <source>
        <dbReference type="EMBL" id="THA08166.1"/>
    </source>
</evidence>
<name>A0A4S2PYI2_9PAST</name>
<reference evidence="3 4" key="1">
    <citation type="journal article" date="2019" name="Vet. Microbiol.">
        <title>Development of multi locus sequence typing (MLST) of Rodentibacter pneumotropicus.</title>
        <authorList>
            <person name="Adhikary S."/>
            <person name="Bisgaard M."/>
            <person name="Boot R."/>
            <person name="Benga L."/>
            <person name="Nicklas W."/>
            <person name="Christensen H."/>
        </authorList>
    </citation>
    <scope>NUCLEOTIDE SEQUENCE [LARGE SCALE GENOMIC DNA]</scope>
    <source>
        <strain evidence="2 4">1596_07</strain>
        <strain evidence="1 3">Ac84</strain>
    </source>
</reference>
<comment type="caution">
    <text evidence="2">The sequence shown here is derived from an EMBL/GenBank/DDBJ whole genome shotgun (WGS) entry which is preliminary data.</text>
</comment>
<dbReference type="Proteomes" id="UP000310576">
    <property type="component" value="Unassembled WGS sequence"/>
</dbReference>
<sequence>MSKFLKLDVAVVNTRKNKVGYKTVYIDYKFVEGFSECDVFEDGADFIHFNSSRKGTMMNVTEDGLIVINMLCDRPRSNELLIPFIGYDREDHNVAILNPVDEILAQLNK</sequence>
<proteinExistence type="predicted"/>
<dbReference type="RefSeq" id="WP_135968520.1">
    <property type="nucleotide sequence ID" value="NZ_CAJUGY010000012.1"/>
</dbReference>
<evidence type="ECO:0000313" key="4">
    <source>
        <dbReference type="Proteomes" id="UP000310576"/>
    </source>
</evidence>
<gene>
    <name evidence="2" type="ORF">D3M76_01975</name>
    <name evidence="1" type="ORF">D3M78_08105</name>
</gene>
<evidence type="ECO:0000313" key="2">
    <source>
        <dbReference type="EMBL" id="THA17269.1"/>
    </source>
</evidence>
<dbReference type="Proteomes" id="UP000306758">
    <property type="component" value="Unassembled WGS sequence"/>
</dbReference>
<protein>
    <submittedName>
        <fullName evidence="2">Uncharacterized protein</fullName>
    </submittedName>
</protein>
<dbReference type="EMBL" id="QXNG01000016">
    <property type="protein sequence ID" value="THA17269.1"/>
    <property type="molecule type" value="Genomic_DNA"/>
</dbReference>
<dbReference type="EMBL" id="QXNI01000049">
    <property type="protein sequence ID" value="THA08166.1"/>
    <property type="molecule type" value="Genomic_DNA"/>
</dbReference>
<organism evidence="2 4">
    <name type="scientific">Rodentibacter pneumotropicus</name>
    <dbReference type="NCBI Taxonomy" id="758"/>
    <lineage>
        <taxon>Bacteria</taxon>
        <taxon>Pseudomonadati</taxon>
        <taxon>Pseudomonadota</taxon>
        <taxon>Gammaproteobacteria</taxon>
        <taxon>Pasteurellales</taxon>
        <taxon>Pasteurellaceae</taxon>
        <taxon>Rodentibacter</taxon>
    </lineage>
</organism>